<dbReference type="AlphaFoldDB" id="A0A6N7XZM5"/>
<evidence type="ECO:0000313" key="1">
    <source>
        <dbReference type="EMBL" id="MSU82261.1"/>
    </source>
</evidence>
<sequence>MILSLRGECFLKSFTFNPHSKATDIGYLLASGACFSGVKIINHICKRVRFYSFKTRACRHAHSPSQLPTT</sequence>
<dbReference type="Proteomes" id="UP000433359">
    <property type="component" value="Unassembled WGS sequence"/>
</dbReference>
<evidence type="ECO:0000313" key="2">
    <source>
        <dbReference type="Proteomes" id="UP000433359"/>
    </source>
</evidence>
<reference evidence="1 2" key="1">
    <citation type="submission" date="2019-08" db="EMBL/GenBank/DDBJ databases">
        <title>In-depth cultivation of the pig gut microbiome towards novel bacterial diversity and tailored functional studies.</title>
        <authorList>
            <person name="Wylensek D."/>
            <person name="Hitch T.C.A."/>
            <person name="Clavel T."/>
        </authorList>
    </citation>
    <scope>NUCLEOTIDE SEQUENCE [LARGE SCALE GENOMIC DNA]</scope>
    <source>
        <strain evidence="1 2">BSM-383-APC-4H</strain>
    </source>
</reference>
<organism evidence="1 2">
    <name type="scientific">Anaerobutyricum soehngenii</name>
    <dbReference type="NCBI Taxonomy" id="105843"/>
    <lineage>
        <taxon>Bacteria</taxon>
        <taxon>Bacillati</taxon>
        <taxon>Bacillota</taxon>
        <taxon>Clostridia</taxon>
        <taxon>Lachnospirales</taxon>
        <taxon>Lachnospiraceae</taxon>
        <taxon>Anaerobutyricum</taxon>
    </lineage>
</organism>
<dbReference type="EMBL" id="VULP01000013">
    <property type="protein sequence ID" value="MSU82261.1"/>
    <property type="molecule type" value="Genomic_DNA"/>
</dbReference>
<protein>
    <submittedName>
        <fullName evidence="1">Uncharacterized protein</fullName>
    </submittedName>
</protein>
<accession>A0A6N7XZM5</accession>
<comment type="caution">
    <text evidence="1">The sequence shown here is derived from an EMBL/GenBank/DDBJ whole genome shotgun (WGS) entry which is preliminary data.</text>
</comment>
<gene>
    <name evidence="1" type="ORF">FYJ25_07830</name>
</gene>
<proteinExistence type="predicted"/>
<name>A0A6N7XZM5_9FIRM</name>